<comment type="caution">
    <text evidence="11">The sequence shown here is derived from an EMBL/GenBank/DDBJ whole genome shotgun (WGS) entry which is preliminary data.</text>
</comment>
<dbReference type="InterPro" id="IPR045263">
    <property type="entry name" value="GLUT"/>
</dbReference>
<evidence type="ECO:0000313" key="11">
    <source>
        <dbReference type="EMBL" id="RUS86145.1"/>
    </source>
</evidence>
<feature type="transmembrane region" description="Helical" evidence="9">
    <location>
        <begin position="192"/>
        <end position="216"/>
    </location>
</feature>
<dbReference type="Gene3D" id="1.20.1250.20">
    <property type="entry name" value="MFS general substrate transporter like domains"/>
    <property type="match status" value="1"/>
</dbReference>
<dbReference type="FunFam" id="1.20.1250.20:FF:001511">
    <property type="entry name" value="Solute carrier family 2, facilitated glucose transporter member 5"/>
    <property type="match status" value="1"/>
</dbReference>
<evidence type="ECO:0000259" key="10">
    <source>
        <dbReference type="PROSITE" id="PS50850"/>
    </source>
</evidence>
<dbReference type="PROSITE" id="PS50850">
    <property type="entry name" value="MFS"/>
    <property type="match status" value="1"/>
</dbReference>
<organism evidence="11 12">
    <name type="scientific">Elysia chlorotica</name>
    <name type="common">Eastern emerald elysia</name>
    <name type="synonym">Sea slug</name>
    <dbReference type="NCBI Taxonomy" id="188477"/>
    <lineage>
        <taxon>Eukaryota</taxon>
        <taxon>Metazoa</taxon>
        <taxon>Spiralia</taxon>
        <taxon>Lophotrochozoa</taxon>
        <taxon>Mollusca</taxon>
        <taxon>Gastropoda</taxon>
        <taxon>Heterobranchia</taxon>
        <taxon>Euthyneura</taxon>
        <taxon>Panpulmonata</taxon>
        <taxon>Sacoglossa</taxon>
        <taxon>Placobranchoidea</taxon>
        <taxon>Plakobranchidae</taxon>
        <taxon>Elysia</taxon>
    </lineage>
</organism>
<dbReference type="InterPro" id="IPR003663">
    <property type="entry name" value="Sugar/inositol_transpt"/>
</dbReference>
<dbReference type="PRINTS" id="PR00171">
    <property type="entry name" value="SUGRTRNSPORT"/>
</dbReference>
<proteinExistence type="inferred from homology"/>
<dbReference type="PROSITE" id="PS00217">
    <property type="entry name" value="SUGAR_TRANSPORT_2"/>
    <property type="match status" value="1"/>
</dbReference>
<dbReference type="SUPFAM" id="SSF103473">
    <property type="entry name" value="MFS general substrate transporter"/>
    <property type="match status" value="1"/>
</dbReference>
<feature type="transmembrane region" description="Helical" evidence="9">
    <location>
        <begin position="374"/>
        <end position="397"/>
    </location>
</feature>
<dbReference type="PANTHER" id="PTHR23503">
    <property type="entry name" value="SOLUTE CARRIER FAMILY 2"/>
    <property type="match status" value="1"/>
</dbReference>
<keyword evidence="5 9" id="KW-1133">Transmembrane helix</keyword>
<feature type="compositionally biased region" description="Polar residues" evidence="8">
    <location>
        <begin position="524"/>
        <end position="545"/>
    </location>
</feature>
<dbReference type="OrthoDB" id="4540492at2759"/>
<dbReference type="GO" id="GO:0005886">
    <property type="term" value="C:plasma membrane"/>
    <property type="evidence" value="ECO:0007669"/>
    <property type="project" value="UniProtKB-SubCell"/>
</dbReference>
<feature type="region of interest" description="Disordered" evidence="8">
    <location>
        <begin position="524"/>
        <end position="573"/>
    </location>
</feature>
<comment type="similarity">
    <text evidence="7">Belongs to the major facilitator superfamily. Sugar transporter (TC 2.A.1.1) family.</text>
</comment>
<keyword evidence="6 9" id="KW-0472">Membrane</keyword>
<evidence type="ECO:0000256" key="3">
    <source>
        <dbReference type="ARBA" id="ARBA00022475"/>
    </source>
</evidence>
<feature type="transmembrane region" description="Helical" evidence="9">
    <location>
        <begin position="472"/>
        <end position="490"/>
    </location>
</feature>
<dbReference type="InterPro" id="IPR005829">
    <property type="entry name" value="Sugar_transporter_CS"/>
</dbReference>
<sequence length="573" mass="62253">MRAEGDSQWTSTMHYEELDQMEILLEETGDAGTCKSQDRSKKVMTFRLVLAVTGAALGSFPFGYNMGSVNAPESLIREFIDDTQRRRHGAGFSEHALTTVWALTAAIFAVGGCLGAVTGGWWATTFGRRNGSLLASTLGVVAGCLMTSCRAAESYELIIVGRFIVGIQCGLFTALTPLYLAEISPVRTRGAVGVIHQLALVSGMLTAQVLGFPVLLGTQRSWHVLLGLTAVPSILQALILPFCPHSPRYLLTVKQDRGRCRQALEALRGTSDVEEEMELLERETDSQKQIKLSDISLGARPQYSLLLCRCWMLKQLNSTHLSTHCPQVFFYSTRLFQDAGLTEHSAKYTTSGLGVVMVTMGVLTVPLMDRVGRRTLLLAGLGGMVVMGAAVTVGLALREVVAGFNILSIIFILIFVVFFALGPAPVPWLIVPELFTHDARPAAVSVCVFVNWSGNFLVGFGFPMLQMLIKDFVFLPFTAALVGFFVFVYFKLPETTGKSFREISGMMESTDLLLSKSEVKDQMALTSKESGATSDRKSSLGTLTSDPVAEKDGKGDASTYGSTDHVPLSEKYS</sequence>
<feature type="transmembrane region" description="Helical" evidence="9">
    <location>
        <begin position="404"/>
        <end position="422"/>
    </location>
</feature>
<accession>A0A433TX92</accession>
<reference evidence="11 12" key="1">
    <citation type="submission" date="2019-01" db="EMBL/GenBank/DDBJ databases">
        <title>A draft genome assembly of the solar-powered sea slug Elysia chlorotica.</title>
        <authorList>
            <person name="Cai H."/>
            <person name="Li Q."/>
            <person name="Fang X."/>
            <person name="Li J."/>
            <person name="Curtis N.E."/>
            <person name="Altenburger A."/>
            <person name="Shibata T."/>
            <person name="Feng M."/>
            <person name="Maeda T."/>
            <person name="Schwartz J.A."/>
            <person name="Shigenobu S."/>
            <person name="Lundholm N."/>
            <person name="Nishiyama T."/>
            <person name="Yang H."/>
            <person name="Hasebe M."/>
            <person name="Li S."/>
            <person name="Pierce S.K."/>
            <person name="Wang J."/>
        </authorList>
    </citation>
    <scope>NUCLEOTIDE SEQUENCE [LARGE SCALE GENOMIC DNA]</scope>
    <source>
        <strain evidence="11">EC2010</strain>
        <tissue evidence="11">Whole organism of an adult</tissue>
    </source>
</reference>
<dbReference type="EMBL" id="RQTK01000149">
    <property type="protein sequence ID" value="RUS86145.1"/>
    <property type="molecule type" value="Genomic_DNA"/>
</dbReference>
<feature type="transmembrane region" description="Helical" evidence="9">
    <location>
        <begin position="222"/>
        <end position="243"/>
    </location>
</feature>
<evidence type="ECO:0000256" key="6">
    <source>
        <dbReference type="ARBA" id="ARBA00023136"/>
    </source>
</evidence>
<dbReference type="InterPro" id="IPR036259">
    <property type="entry name" value="MFS_trans_sf"/>
</dbReference>
<dbReference type="NCBIfam" id="TIGR00879">
    <property type="entry name" value="SP"/>
    <property type="match status" value="1"/>
</dbReference>
<feature type="transmembrane region" description="Helical" evidence="9">
    <location>
        <begin position="45"/>
        <end position="64"/>
    </location>
</feature>
<dbReference type="PANTHER" id="PTHR23503:SF8">
    <property type="entry name" value="FACILITATED GLUCOSE TRANSPORTER PROTEIN 1"/>
    <property type="match status" value="1"/>
</dbReference>
<name>A0A433TX92_ELYCH</name>
<protein>
    <recommendedName>
        <fullName evidence="10">Major facilitator superfamily (MFS) profile domain-containing protein</fullName>
    </recommendedName>
</protein>
<feature type="transmembrane region" description="Helical" evidence="9">
    <location>
        <begin position="442"/>
        <end position="465"/>
    </location>
</feature>
<dbReference type="GO" id="GO:0005353">
    <property type="term" value="F:fructose transmembrane transporter activity"/>
    <property type="evidence" value="ECO:0007669"/>
    <property type="project" value="UniProtKB-ARBA"/>
</dbReference>
<feature type="transmembrane region" description="Helical" evidence="9">
    <location>
        <begin position="159"/>
        <end position="180"/>
    </location>
</feature>
<dbReference type="AlphaFoldDB" id="A0A433TX92"/>
<feature type="domain" description="Major facilitator superfamily (MFS) profile" evidence="10">
    <location>
        <begin position="51"/>
        <end position="496"/>
    </location>
</feature>
<evidence type="ECO:0000256" key="2">
    <source>
        <dbReference type="ARBA" id="ARBA00022448"/>
    </source>
</evidence>
<comment type="subcellular location">
    <subcellularLocation>
        <location evidence="1">Cell membrane</location>
        <topology evidence="1">Multi-pass membrane protein</topology>
    </subcellularLocation>
</comment>
<dbReference type="STRING" id="188477.A0A433TX92"/>
<dbReference type="Pfam" id="PF00083">
    <property type="entry name" value="Sugar_tr"/>
    <property type="match status" value="1"/>
</dbReference>
<dbReference type="PROSITE" id="PS00216">
    <property type="entry name" value="SUGAR_TRANSPORT_1"/>
    <property type="match status" value="1"/>
</dbReference>
<dbReference type="InterPro" id="IPR020846">
    <property type="entry name" value="MFS_dom"/>
</dbReference>
<evidence type="ECO:0000256" key="7">
    <source>
        <dbReference type="RuleBase" id="RU003346"/>
    </source>
</evidence>
<keyword evidence="3" id="KW-1003">Cell membrane</keyword>
<evidence type="ECO:0000313" key="12">
    <source>
        <dbReference type="Proteomes" id="UP000271974"/>
    </source>
</evidence>
<feature type="transmembrane region" description="Helical" evidence="9">
    <location>
        <begin position="348"/>
        <end position="368"/>
    </location>
</feature>
<evidence type="ECO:0000256" key="9">
    <source>
        <dbReference type="SAM" id="Phobius"/>
    </source>
</evidence>
<keyword evidence="12" id="KW-1185">Reference proteome</keyword>
<evidence type="ECO:0000256" key="4">
    <source>
        <dbReference type="ARBA" id="ARBA00022692"/>
    </source>
</evidence>
<dbReference type="GO" id="GO:1990539">
    <property type="term" value="P:fructose import across plasma membrane"/>
    <property type="evidence" value="ECO:0007669"/>
    <property type="project" value="UniProtKB-ARBA"/>
</dbReference>
<evidence type="ECO:0000256" key="5">
    <source>
        <dbReference type="ARBA" id="ARBA00022989"/>
    </source>
</evidence>
<keyword evidence="4 9" id="KW-0812">Transmembrane</keyword>
<feature type="transmembrane region" description="Helical" evidence="9">
    <location>
        <begin position="133"/>
        <end position="153"/>
    </location>
</feature>
<evidence type="ECO:0000256" key="8">
    <source>
        <dbReference type="SAM" id="MobiDB-lite"/>
    </source>
</evidence>
<feature type="transmembrane region" description="Helical" evidence="9">
    <location>
        <begin position="100"/>
        <end position="121"/>
    </location>
</feature>
<dbReference type="InterPro" id="IPR005828">
    <property type="entry name" value="MFS_sugar_transport-like"/>
</dbReference>
<evidence type="ECO:0000256" key="1">
    <source>
        <dbReference type="ARBA" id="ARBA00004651"/>
    </source>
</evidence>
<dbReference type="Proteomes" id="UP000271974">
    <property type="component" value="Unassembled WGS sequence"/>
</dbReference>
<keyword evidence="2 7" id="KW-0813">Transport</keyword>
<gene>
    <name evidence="11" type="ORF">EGW08_006093</name>
</gene>